<evidence type="ECO:0000256" key="2">
    <source>
        <dbReference type="ARBA" id="ARBA00007931"/>
    </source>
</evidence>
<keyword evidence="8 14" id="KW-0378">Hydrolase</keyword>
<comment type="similarity">
    <text evidence="2 14">Belongs to the peptidase M50B family.</text>
</comment>
<evidence type="ECO:0000256" key="11">
    <source>
        <dbReference type="ARBA" id="ARBA00023049"/>
    </source>
</evidence>
<evidence type="ECO:0000256" key="4">
    <source>
        <dbReference type="ARBA" id="ARBA00022670"/>
    </source>
</evidence>
<keyword evidence="6 14" id="KW-0479">Metal-binding</keyword>
<sequence>MNGSVSIGRIGGVPLRLRWSAPLLVIVLSIGLGSGTLPAWAPGHSGTAYRIWAIAGALLLTASLLAHEAAHALAAHHAKIDVKDVTIFALGGVTRMALPASARSQGRIAAAGPATSLLLGGICLGGAALTRDALHWPLPGAVLAWGGFANILLAAFNLLPAAPLDGGRVLQAVIWRIRGDREGAARVSGRCGQVAGALMIAVGWLEFLARAGSGLWLALIGAFVTVAATAEVRRAELFQRLRGMSVADVMRPAVTGQDWQSVERFLAETAPRAGDQPVVPLTDLDGRLTGCVTMPGLRAMPASRRAVTRVRDVAAPLDRCVIARPDEPVTEVLNRAGLSSGGPVLVLDHEHVVGIITAADLVLRSGSDRRTSPPPARHADHRR</sequence>
<dbReference type="PANTHER" id="PTHR39188">
    <property type="entry name" value="MEMBRANE-ASSOCIATED ZINC METALLOPROTEASE M50B"/>
    <property type="match status" value="1"/>
</dbReference>
<evidence type="ECO:0000256" key="5">
    <source>
        <dbReference type="ARBA" id="ARBA00022692"/>
    </source>
</evidence>
<feature type="transmembrane region" description="Helical" evidence="14">
    <location>
        <begin position="183"/>
        <end position="205"/>
    </location>
</feature>
<keyword evidence="4 14" id="KW-0645">Protease</keyword>
<comment type="caution">
    <text evidence="16">The sequence shown here is derived from an EMBL/GenBank/DDBJ whole genome shotgun (WGS) entry which is preliminary data.</text>
</comment>
<feature type="transmembrane region" description="Helical" evidence="14">
    <location>
        <begin position="211"/>
        <end position="232"/>
    </location>
</feature>
<organism evidence="16 17">
    <name type="scientific">Actinacidiphila acidipaludis</name>
    <dbReference type="NCBI Taxonomy" id="2873382"/>
    <lineage>
        <taxon>Bacteria</taxon>
        <taxon>Bacillati</taxon>
        <taxon>Actinomycetota</taxon>
        <taxon>Actinomycetes</taxon>
        <taxon>Kitasatosporales</taxon>
        <taxon>Streptomycetaceae</taxon>
        <taxon>Actinacidiphila</taxon>
    </lineage>
</organism>
<evidence type="ECO:0000256" key="3">
    <source>
        <dbReference type="ARBA" id="ARBA00022475"/>
    </source>
</evidence>
<keyword evidence="10 14" id="KW-1133">Transmembrane helix</keyword>
<feature type="domain" description="Peptidase M50" evidence="15">
    <location>
        <begin position="56"/>
        <end position="127"/>
    </location>
</feature>
<dbReference type="RefSeq" id="WP_222961504.1">
    <property type="nucleotide sequence ID" value="NZ_JAINZZ010000005.1"/>
</dbReference>
<evidence type="ECO:0000256" key="12">
    <source>
        <dbReference type="ARBA" id="ARBA00023122"/>
    </source>
</evidence>
<comment type="cofactor">
    <cofactor evidence="14">
        <name>Zn(2+)</name>
        <dbReference type="ChEBI" id="CHEBI:29105"/>
    </cofactor>
    <text evidence="14">Binds 1 zinc ion per subunit.</text>
</comment>
<feature type="transmembrane region" description="Helical" evidence="14">
    <location>
        <begin position="108"/>
        <end position="130"/>
    </location>
</feature>
<keyword evidence="3 14" id="KW-1003">Cell membrane</keyword>
<gene>
    <name evidence="16" type="ORF">K7862_06860</name>
</gene>
<proteinExistence type="inferred from homology"/>
<keyword evidence="11 14" id="KW-0482">Metalloprotease</keyword>
<evidence type="ECO:0000256" key="10">
    <source>
        <dbReference type="ARBA" id="ARBA00022989"/>
    </source>
</evidence>
<keyword evidence="13 14" id="KW-0472">Membrane</keyword>
<dbReference type="Proteomes" id="UP000778578">
    <property type="component" value="Unassembled WGS sequence"/>
</dbReference>
<feature type="domain" description="Peptidase M50" evidence="15">
    <location>
        <begin position="141"/>
        <end position="182"/>
    </location>
</feature>
<evidence type="ECO:0000256" key="6">
    <source>
        <dbReference type="ARBA" id="ARBA00022723"/>
    </source>
</evidence>
<feature type="transmembrane region" description="Helical" evidence="14">
    <location>
        <begin position="47"/>
        <end position="66"/>
    </location>
</feature>
<keyword evidence="9 14" id="KW-0862">Zinc</keyword>
<dbReference type="GO" id="GO:0006508">
    <property type="term" value="P:proteolysis"/>
    <property type="evidence" value="ECO:0007669"/>
    <property type="project" value="UniProtKB-KW"/>
</dbReference>
<evidence type="ECO:0000256" key="9">
    <source>
        <dbReference type="ARBA" id="ARBA00022833"/>
    </source>
</evidence>
<dbReference type="InterPro" id="IPR016483">
    <property type="entry name" value="UCP006404_Pept_M50_CBS"/>
</dbReference>
<feature type="transmembrane region" description="Helical" evidence="14">
    <location>
        <begin position="142"/>
        <end position="162"/>
    </location>
</feature>
<reference evidence="16 17" key="1">
    <citation type="submission" date="2021-08" db="EMBL/GenBank/DDBJ databases">
        <title>WGS of actinomycetes from Thailand.</title>
        <authorList>
            <person name="Thawai C."/>
        </authorList>
    </citation>
    <scope>NUCLEOTIDE SEQUENCE [LARGE SCALE GENOMIC DNA]</scope>
    <source>
        <strain evidence="16 17">PLK6-54</strain>
    </source>
</reference>
<dbReference type="InterPro" id="IPR046342">
    <property type="entry name" value="CBS_dom_sf"/>
</dbReference>
<evidence type="ECO:0000256" key="14">
    <source>
        <dbReference type="PIRNR" id="PIRNR006404"/>
    </source>
</evidence>
<keyword evidence="5 14" id="KW-0812">Transmembrane</keyword>
<dbReference type="EMBL" id="JAINZZ010000005">
    <property type="protein sequence ID" value="MBY8877361.1"/>
    <property type="molecule type" value="Genomic_DNA"/>
</dbReference>
<keyword evidence="12" id="KW-0129">CBS domain</keyword>
<evidence type="ECO:0000256" key="7">
    <source>
        <dbReference type="ARBA" id="ARBA00022737"/>
    </source>
</evidence>
<dbReference type="GO" id="GO:0008233">
    <property type="term" value="F:peptidase activity"/>
    <property type="evidence" value="ECO:0007669"/>
    <property type="project" value="UniProtKB-KW"/>
</dbReference>
<dbReference type="PANTHER" id="PTHR39188:SF3">
    <property type="entry name" value="STAGE IV SPORULATION PROTEIN FB"/>
    <property type="match status" value="1"/>
</dbReference>
<feature type="transmembrane region" description="Helical" evidence="14">
    <location>
        <begin position="21"/>
        <end position="41"/>
    </location>
</feature>
<comment type="subcellular location">
    <subcellularLocation>
        <location evidence="1 14">Cell membrane</location>
        <topology evidence="1 14">Multi-pass membrane protein</topology>
    </subcellularLocation>
</comment>
<name>A0ABS7Q2J1_9ACTN</name>
<evidence type="ECO:0000313" key="17">
    <source>
        <dbReference type="Proteomes" id="UP000778578"/>
    </source>
</evidence>
<keyword evidence="17" id="KW-1185">Reference proteome</keyword>
<dbReference type="SUPFAM" id="SSF54631">
    <property type="entry name" value="CBS-domain pair"/>
    <property type="match status" value="1"/>
</dbReference>
<evidence type="ECO:0000313" key="16">
    <source>
        <dbReference type="EMBL" id="MBY8877361.1"/>
    </source>
</evidence>
<dbReference type="Gene3D" id="3.10.580.10">
    <property type="entry name" value="CBS-domain"/>
    <property type="match status" value="1"/>
</dbReference>
<evidence type="ECO:0000256" key="1">
    <source>
        <dbReference type="ARBA" id="ARBA00004651"/>
    </source>
</evidence>
<keyword evidence="7" id="KW-0677">Repeat</keyword>
<evidence type="ECO:0000256" key="8">
    <source>
        <dbReference type="ARBA" id="ARBA00022801"/>
    </source>
</evidence>
<dbReference type="PIRSF" id="PIRSF006404">
    <property type="entry name" value="UCP006404_Pept_M50_CBS"/>
    <property type="match status" value="1"/>
</dbReference>
<evidence type="ECO:0000256" key="13">
    <source>
        <dbReference type="ARBA" id="ARBA00023136"/>
    </source>
</evidence>
<dbReference type="InterPro" id="IPR008915">
    <property type="entry name" value="Peptidase_M50"/>
</dbReference>
<dbReference type="Pfam" id="PF02163">
    <property type="entry name" value="Peptidase_M50"/>
    <property type="match status" value="2"/>
</dbReference>
<evidence type="ECO:0000259" key="15">
    <source>
        <dbReference type="Pfam" id="PF02163"/>
    </source>
</evidence>
<protein>
    <recommendedName>
        <fullName evidence="14">Zinc metalloprotease</fullName>
    </recommendedName>
</protein>
<accession>A0ABS7Q2J1</accession>